<protein>
    <submittedName>
        <fullName evidence="2">RNA-directed DNA polymerase, eukaryota</fullName>
    </submittedName>
</protein>
<accession>A0ABQ4ZF19</accession>
<dbReference type="SUPFAM" id="SSF56219">
    <property type="entry name" value="DNase I-like"/>
    <property type="match status" value="1"/>
</dbReference>
<reference evidence="2" key="1">
    <citation type="journal article" date="2022" name="Int. J. Mol. Sci.">
        <title>Draft Genome of Tanacetum Coccineum: Genomic Comparison of Closely Related Tanacetum-Family Plants.</title>
        <authorList>
            <person name="Yamashiro T."/>
            <person name="Shiraishi A."/>
            <person name="Nakayama K."/>
            <person name="Satake H."/>
        </authorList>
    </citation>
    <scope>NUCLEOTIDE SEQUENCE</scope>
</reference>
<dbReference type="InterPro" id="IPR000477">
    <property type="entry name" value="RT_dom"/>
</dbReference>
<gene>
    <name evidence="2" type="ORF">Tco_0771430</name>
</gene>
<dbReference type="Proteomes" id="UP001151760">
    <property type="component" value="Unassembled WGS sequence"/>
</dbReference>
<dbReference type="PANTHER" id="PTHR46890">
    <property type="entry name" value="NON-LTR RETROLELEMENT REVERSE TRANSCRIPTASE-LIKE PROTEIN-RELATED"/>
    <property type="match status" value="1"/>
</dbReference>
<name>A0ABQ4ZF19_9ASTR</name>
<evidence type="ECO:0000313" key="3">
    <source>
        <dbReference type="Proteomes" id="UP001151760"/>
    </source>
</evidence>
<keyword evidence="2" id="KW-0548">Nucleotidyltransferase</keyword>
<keyword evidence="2" id="KW-0695">RNA-directed DNA polymerase</keyword>
<sequence>MDRITHMDVKFMWGNSNYQFVSSDSVGNSGGILCVWEATVFKKDYATVSDNFIAIYGTWIPCNSKVLIVVIYAPQQPSHKSVLWEYISTLLARWNGETIIMGDFNEVRSKDERLGSVFNQFSARNFDHFITSSGLVDVKLEGYAFTWSHPSATKMSKLDRFLVTEGIISLFPSITALCLDRHLSDHRPILLRELPTDFGPTPFRFYHSWFRLEGFDDMVEQAWLSLSHTDSNELIRFKKKLQDLKIIIRRWVKDKKLQQSGVRSSIIKELSDIDKDLDHENVSDVVLLKRMELMRQLQDINQMETRDSLQKSKIKWAIEGDENSKFFHGIINKKRSQLSIRGVFVDGNWSTEPGVVKDAFKNHFAARFKQPVQGRLKLNISFTNRLSSEQVVDMDRSVSRDEIRLAVWNCGENKSPGPDGYTFEFFRKYWRFVGPDFCAAVEQFFENGSFPKGCNSSFITLIPKVTDAKFVTDFRPISLIGCVYKVVTKVLAIRLATVISDLVSDTQSAFVANRQILDGPFILNELLTWCKKKKKQVMFFKVDFAKAYDSVRWDYLLDVLQAFGFGPNWCRWIRGTFSYAMASILVNGSPTSEFPFFVG</sequence>
<dbReference type="CDD" id="cd01650">
    <property type="entry name" value="RT_nLTR_like"/>
    <property type="match status" value="1"/>
</dbReference>
<dbReference type="InterPro" id="IPR052343">
    <property type="entry name" value="Retrotransposon-Effector_Assoc"/>
</dbReference>
<dbReference type="EMBL" id="BQNB010011301">
    <property type="protein sequence ID" value="GJS88794.1"/>
    <property type="molecule type" value="Genomic_DNA"/>
</dbReference>
<dbReference type="SUPFAM" id="SSF56672">
    <property type="entry name" value="DNA/RNA polymerases"/>
    <property type="match status" value="1"/>
</dbReference>
<keyword evidence="3" id="KW-1185">Reference proteome</keyword>
<keyword evidence="2" id="KW-0808">Transferase</keyword>
<dbReference type="InterPro" id="IPR036691">
    <property type="entry name" value="Endo/exonu/phosph_ase_sf"/>
</dbReference>
<dbReference type="PANTHER" id="PTHR46890:SF50">
    <property type="entry name" value="RNA-DIRECTED DNA POLYMERASE, EUKARYOTA, REVERSE TRANSCRIPTASE ZINC-BINDING DOMAIN PROTEIN-RELATED"/>
    <property type="match status" value="1"/>
</dbReference>
<dbReference type="GO" id="GO:0003964">
    <property type="term" value="F:RNA-directed DNA polymerase activity"/>
    <property type="evidence" value="ECO:0007669"/>
    <property type="project" value="UniProtKB-KW"/>
</dbReference>
<dbReference type="InterPro" id="IPR043502">
    <property type="entry name" value="DNA/RNA_pol_sf"/>
</dbReference>
<proteinExistence type="predicted"/>
<reference evidence="2" key="2">
    <citation type="submission" date="2022-01" db="EMBL/GenBank/DDBJ databases">
        <authorList>
            <person name="Yamashiro T."/>
            <person name="Shiraishi A."/>
            <person name="Satake H."/>
            <person name="Nakayama K."/>
        </authorList>
    </citation>
    <scope>NUCLEOTIDE SEQUENCE</scope>
</reference>
<dbReference type="Pfam" id="PF00078">
    <property type="entry name" value="RVT_1"/>
    <property type="match status" value="1"/>
</dbReference>
<dbReference type="Gene3D" id="3.60.10.10">
    <property type="entry name" value="Endonuclease/exonuclease/phosphatase"/>
    <property type="match status" value="1"/>
</dbReference>
<feature type="domain" description="Reverse transcriptase" evidence="1">
    <location>
        <begin position="443"/>
        <end position="599"/>
    </location>
</feature>
<evidence type="ECO:0000313" key="2">
    <source>
        <dbReference type="EMBL" id="GJS88794.1"/>
    </source>
</evidence>
<comment type="caution">
    <text evidence="2">The sequence shown here is derived from an EMBL/GenBank/DDBJ whole genome shotgun (WGS) entry which is preliminary data.</text>
</comment>
<evidence type="ECO:0000259" key="1">
    <source>
        <dbReference type="PROSITE" id="PS50878"/>
    </source>
</evidence>
<organism evidence="2 3">
    <name type="scientific">Tanacetum coccineum</name>
    <dbReference type="NCBI Taxonomy" id="301880"/>
    <lineage>
        <taxon>Eukaryota</taxon>
        <taxon>Viridiplantae</taxon>
        <taxon>Streptophyta</taxon>
        <taxon>Embryophyta</taxon>
        <taxon>Tracheophyta</taxon>
        <taxon>Spermatophyta</taxon>
        <taxon>Magnoliopsida</taxon>
        <taxon>eudicotyledons</taxon>
        <taxon>Gunneridae</taxon>
        <taxon>Pentapetalae</taxon>
        <taxon>asterids</taxon>
        <taxon>campanulids</taxon>
        <taxon>Asterales</taxon>
        <taxon>Asteraceae</taxon>
        <taxon>Asteroideae</taxon>
        <taxon>Anthemideae</taxon>
        <taxon>Anthemidinae</taxon>
        <taxon>Tanacetum</taxon>
    </lineage>
</organism>
<dbReference type="PROSITE" id="PS50878">
    <property type="entry name" value="RT_POL"/>
    <property type="match status" value="1"/>
</dbReference>